<keyword evidence="1" id="KW-0472">Membrane</keyword>
<keyword evidence="1" id="KW-0812">Transmembrane</keyword>
<name>A0AA37TMW6_9GAMM</name>
<feature type="transmembrane region" description="Helical" evidence="1">
    <location>
        <begin position="12"/>
        <end position="29"/>
    </location>
</feature>
<dbReference type="AlphaFoldDB" id="A0AA37TMW6"/>
<keyword evidence="3" id="KW-1185">Reference proteome</keyword>
<dbReference type="Proteomes" id="UP001157439">
    <property type="component" value="Unassembled WGS sequence"/>
</dbReference>
<evidence type="ECO:0000313" key="3">
    <source>
        <dbReference type="Proteomes" id="UP001157439"/>
    </source>
</evidence>
<gene>
    <name evidence="2" type="ORF">GCM10007894_04020</name>
</gene>
<evidence type="ECO:0000313" key="2">
    <source>
        <dbReference type="EMBL" id="GLS82425.1"/>
    </source>
</evidence>
<feature type="transmembrane region" description="Helical" evidence="1">
    <location>
        <begin position="41"/>
        <end position="66"/>
    </location>
</feature>
<reference evidence="2 3" key="1">
    <citation type="journal article" date="2014" name="Int. J. Syst. Evol. Microbiol.">
        <title>Complete genome sequence of Corynebacterium casei LMG S-19264T (=DSM 44701T), isolated from a smear-ripened cheese.</title>
        <authorList>
            <consortium name="US DOE Joint Genome Institute (JGI-PGF)"/>
            <person name="Walter F."/>
            <person name="Albersmeier A."/>
            <person name="Kalinowski J."/>
            <person name="Ruckert C."/>
        </authorList>
    </citation>
    <scope>NUCLEOTIDE SEQUENCE [LARGE SCALE GENOMIC DNA]</scope>
    <source>
        <strain evidence="2 3">NBRC 112785</strain>
    </source>
</reference>
<sequence length="74" mass="8255">MNWQNWMRIAHWGHGLGILLVIAAAWGYFATDVSNELTGMVAIASAFAIGLLMMAPYPVMLFISWARKQDRTGN</sequence>
<comment type="caution">
    <text evidence="2">The sequence shown here is derived from an EMBL/GenBank/DDBJ whole genome shotgun (WGS) entry which is preliminary data.</text>
</comment>
<proteinExistence type="predicted"/>
<dbReference type="EMBL" id="BSPO01000001">
    <property type="protein sequence ID" value="GLS82425.1"/>
    <property type="molecule type" value="Genomic_DNA"/>
</dbReference>
<organism evidence="2 3">
    <name type="scientific">Paraferrimonas haliotis</name>
    <dbReference type="NCBI Taxonomy" id="2013866"/>
    <lineage>
        <taxon>Bacteria</taxon>
        <taxon>Pseudomonadati</taxon>
        <taxon>Pseudomonadota</taxon>
        <taxon>Gammaproteobacteria</taxon>
        <taxon>Alteromonadales</taxon>
        <taxon>Ferrimonadaceae</taxon>
        <taxon>Paraferrimonas</taxon>
    </lineage>
</organism>
<accession>A0AA37TMW6</accession>
<protein>
    <submittedName>
        <fullName evidence="2">Uncharacterized protein</fullName>
    </submittedName>
</protein>
<evidence type="ECO:0000256" key="1">
    <source>
        <dbReference type="SAM" id="Phobius"/>
    </source>
</evidence>
<dbReference type="RefSeq" id="WP_095500063.1">
    <property type="nucleotide sequence ID" value="NZ_BSPO01000001.1"/>
</dbReference>
<keyword evidence="1" id="KW-1133">Transmembrane helix</keyword>